<organism evidence="1 2">
    <name type="scientific">Oryzias melastigma</name>
    <name type="common">Marine medaka</name>
    <dbReference type="NCBI Taxonomy" id="30732"/>
    <lineage>
        <taxon>Eukaryota</taxon>
        <taxon>Metazoa</taxon>
        <taxon>Chordata</taxon>
        <taxon>Craniata</taxon>
        <taxon>Vertebrata</taxon>
        <taxon>Euteleostomi</taxon>
        <taxon>Actinopterygii</taxon>
        <taxon>Neopterygii</taxon>
        <taxon>Teleostei</taxon>
        <taxon>Neoteleostei</taxon>
        <taxon>Acanthomorphata</taxon>
        <taxon>Ovalentaria</taxon>
        <taxon>Atherinomorphae</taxon>
        <taxon>Beloniformes</taxon>
        <taxon>Adrianichthyidae</taxon>
        <taxon>Oryziinae</taxon>
        <taxon>Oryzias</taxon>
    </lineage>
</organism>
<protein>
    <submittedName>
        <fullName evidence="1">Uncharacterized protein</fullName>
    </submittedName>
</protein>
<accession>A0A834BXU1</accession>
<evidence type="ECO:0000313" key="2">
    <source>
        <dbReference type="Proteomes" id="UP000646548"/>
    </source>
</evidence>
<evidence type="ECO:0000313" key="1">
    <source>
        <dbReference type="EMBL" id="KAF6721753.1"/>
    </source>
</evidence>
<sequence length="124" mass="14101">MQPTNGRKSSWRAAMVLQHREPHKTTRTLQHIYLTFRWRLILTTPPVFTSSPPHARTATLPSADSCLLIAALRLLSSHHILHKGSVCLVFSSEKGRAERVTDVWRDDHDHRDDQQGTSVCAQNL</sequence>
<dbReference type="Proteomes" id="UP000646548">
    <property type="component" value="Unassembled WGS sequence"/>
</dbReference>
<gene>
    <name evidence="1" type="ORF">FQA47_013251</name>
</gene>
<comment type="caution">
    <text evidence="1">The sequence shown here is derived from an EMBL/GenBank/DDBJ whole genome shotgun (WGS) entry which is preliminary data.</text>
</comment>
<dbReference type="AlphaFoldDB" id="A0A834BXU1"/>
<dbReference type="EMBL" id="WKFB01000481">
    <property type="protein sequence ID" value="KAF6721753.1"/>
    <property type="molecule type" value="Genomic_DNA"/>
</dbReference>
<proteinExistence type="predicted"/>
<reference evidence="1" key="1">
    <citation type="journal article" name="BMC Genomics">
        <title>Long-read sequencing and de novo genome assembly of marine medaka (Oryzias melastigma).</title>
        <authorList>
            <person name="Liang P."/>
            <person name="Saqib H.S.A."/>
            <person name="Ni X."/>
            <person name="Shen Y."/>
        </authorList>
    </citation>
    <scope>NUCLEOTIDE SEQUENCE</scope>
    <source>
        <strain evidence="1">Bigg-433</strain>
    </source>
</reference>
<name>A0A834BXU1_ORYME</name>